<proteinExistence type="predicted"/>
<comment type="caution">
    <text evidence="1">The sequence shown here is derived from an EMBL/GenBank/DDBJ whole genome shotgun (WGS) entry which is preliminary data.</text>
</comment>
<protein>
    <submittedName>
        <fullName evidence="1">Uncharacterized protein</fullName>
    </submittedName>
</protein>
<keyword evidence="2" id="KW-1185">Reference proteome</keyword>
<evidence type="ECO:0000313" key="2">
    <source>
        <dbReference type="Proteomes" id="UP000324222"/>
    </source>
</evidence>
<name>A0A5B7GED1_PORTR</name>
<accession>A0A5B7GED1</accession>
<dbReference type="AlphaFoldDB" id="A0A5B7GED1"/>
<dbReference type="EMBL" id="VSRR010013350">
    <property type="protein sequence ID" value="MPC55663.1"/>
    <property type="molecule type" value="Genomic_DNA"/>
</dbReference>
<gene>
    <name evidence="1" type="ORF">E2C01_049605</name>
</gene>
<organism evidence="1 2">
    <name type="scientific">Portunus trituberculatus</name>
    <name type="common">Swimming crab</name>
    <name type="synonym">Neptunus trituberculatus</name>
    <dbReference type="NCBI Taxonomy" id="210409"/>
    <lineage>
        <taxon>Eukaryota</taxon>
        <taxon>Metazoa</taxon>
        <taxon>Ecdysozoa</taxon>
        <taxon>Arthropoda</taxon>
        <taxon>Crustacea</taxon>
        <taxon>Multicrustacea</taxon>
        <taxon>Malacostraca</taxon>
        <taxon>Eumalacostraca</taxon>
        <taxon>Eucarida</taxon>
        <taxon>Decapoda</taxon>
        <taxon>Pleocyemata</taxon>
        <taxon>Brachyura</taxon>
        <taxon>Eubrachyura</taxon>
        <taxon>Portunoidea</taxon>
        <taxon>Portunidae</taxon>
        <taxon>Portuninae</taxon>
        <taxon>Portunus</taxon>
    </lineage>
</organism>
<dbReference type="Proteomes" id="UP000324222">
    <property type="component" value="Unassembled WGS sequence"/>
</dbReference>
<reference evidence="1 2" key="1">
    <citation type="submission" date="2019-05" db="EMBL/GenBank/DDBJ databases">
        <title>Another draft genome of Portunus trituberculatus and its Hox gene families provides insights of decapod evolution.</title>
        <authorList>
            <person name="Jeong J.-H."/>
            <person name="Song I."/>
            <person name="Kim S."/>
            <person name="Choi T."/>
            <person name="Kim D."/>
            <person name="Ryu S."/>
            <person name="Kim W."/>
        </authorList>
    </citation>
    <scope>NUCLEOTIDE SEQUENCE [LARGE SCALE GENOMIC DNA]</scope>
    <source>
        <tissue evidence="1">Muscle</tissue>
    </source>
</reference>
<evidence type="ECO:0000313" key="1">
    <source>
        <dbReference type="EMBL" id="MPC55663.1"/>
    </source>
</evidence>
<sequence>MEEAKVTFTELMTAASALAVLRAGIHQPAEPVPEPFPKGIGVARLVNTSLGTVSALLDDDQGRTAWVESKALSPQLSSTD</sequence>